<dbReference type="Gene3D" id="2.60.120.10">
    <property type="entry name" value="Jelly Rolls"/>
    <property type="match status" value="2"/>
</dbReference>
<comment type="caution">
    <text evidence="6">The sequence shown here is derived from an EMBL/GenBank/DDBJ whole genome shotgun (WGS) entry which is preliminary data.</text>
</comment>
<sequence length="350" mass="37142">MGDPGLTFRRSTTRWTARGDEAGDEAGDAGGCGGTPWPAAPPYSQGVSNLEQDPREIRCHADAATASESLAGRDVPLGGPRAMRVSRTLPGVRRRMIGAWCFVDAYGPEVAAMRVPPHPHTGLQTVSWLVAGEVLHRDSLGSLQPIRPGQLNLMTAGRGISHSEESGEAVLHGVQLWVALPAEHRHVVPAFEHHPALPALTGPGFDASVIMGSFGGVTSPATAYSPLAGAEITVAGDAELPLDPAFEHGVLLLDGVVEPLEAGPLRYLPPGRASLRVRGGGRILLIGGEPFGEEIVMWWNFVGRTHDEIAGFRKEWMEGDGFGTVTGFDGEPLPAPMMPGTRLRPRGRVR</sequence>
<name>A0A918DFG0_9ACTN</name>
<dbReference type="InterPro" id="IPR012093">
    <property type="entry name" value="Pirin"/>
</dbReference>
<dbReference type="InterPro" id="IPR003829">
    <property type="entry name" value="Pirin_N_dom"/>
</dbReference>
<dbReference type="Pfam" id="PF05726">
    <property type="entry name" value="Pirin_C"/>
    <property type="match status" value="1"/>
</dbReference>
<protein>
    <recommendedName>
        <fullName evidence="8">Pirin family protein</fullName>
    </recommendedName>
</protein>
<dbReference type="AlphaFoldDB" id="A0A918DFG0"/>
<dbReference type="Proteomes" id="UP000646523">
    <property type="component" value="Unassembled WGS sequence"/>
</dbReference>
<gene>
    <name evidence="6" type="ORF">GCM10012289_12150</name>
</gene>
<feature type="region of interest" description="Disordered" evidence="3">
    <location>
        <begin position="1"/>
        <end position="40"/>
    </location>
</feature>
<evidence type="ECO:0000313" key="7">
    <source>
        <dbReference type="Proteomes" id="UP000646523"/>
    </source>
</evidence>
<feature type="domain" description="Pirin N-terminal" evidence="4">
    <location>
        <begin position="84"/>
        <end position="178"/>
    </location>
</feature>
<dbReference type="PANTHER" id="PTHR13903:SF8">
    <property type="entry name" value="PIRIN"/>
    <property type="match status" value="1"/>
</dbReference>
<dbReference type="SUPFAM" id="SSF51182">
    <property type="entry name" value="RmlC-like cupins"/>
    <property type="match status" value="1"/>
</dbReference>
<evidence type="ECO:0000256" key="1">
    <source>
        <dbReference type="ARBA" id="ARBA00008416"/>
    </source>
</evidence>
<reference evidence="6" key="2">
    <citation type="submission" date="2020-09" db="EMBL/GenBank/DDBJ databases">
        <authorList>
            <person name="Sun Q."/>
            <person name="Zhou Y."/>
        </authorList>
    </citation>
    <scope>NUCLEOTIDE SEQUENCE</scope>
    <source>
        <strain evidence="6">CGMCC 4.7368</strain>
    </source>
</reference>
<dbReference type="PANTHER" id="PTHR13903">
    <property type="entry name" value="PIRIN-RELATED"/>
    <property type="match status" value="1"/>
</dbReference>
<comment type="similarity">
    <text evidence="1 2">Belongs to the pirin family.</text>
</comment>
<feature type="region of interest" description="Disordered" evidence="3">
    <location>
        <begin position="327"/>
        <end position="350"/>
    </location>
</feature>
<evidence type="ECO:0000313" key="6">
    <source>
        <dbReference type="EMBL" id="GGO63929.1"/>
    </source>
</evidence>
<evidence type="ECO:0000256" key="3">
    <source>
        <dbReference type="SAM" id="MobiDB-lite"/>
    </source>
</evidence>
<evidence type="ECO:0000259" key="4">
    <source>
        <dbReference type="Pfam" id="PF02678"/>
    </source>
</evidence>
<proteinExistence type="inferred from homology"/>
<dbReference type="InterPro" id="IPR014710">
    <property type="entry name" value="RmlC-like_jellyroll"/>
</dbReference>
<dbReference type="Pfam" id="PF02678">
    <property type="entry name" value="Pirin"/>
    <property type="match status" value="1"/>
</dbReference>
<dbReference type="EMBL" id="BMNH01000002">
    <property type="protein sequence ID" value="GGO63929.1"/>
    <property type="molecule type" value="Genomic_DNA"/>
</dbReference>
<feature type="domain" description="Pirin C-terminal" evidence="5">
    <location>
        <begin position="240"/>
        <end position="319"/>
    </location>
</feature>
<dbReference type="InterPro" id="IPR008778">
    <property type="entry name" value="Pirin_C_dom"/>
</dbReference>
<organism evidence="6 7">
    <name type="scientific">Nonomuraea cavernae</name>
    <dbReference type="NCBI Taxonomy" id="2045107"/>
    <lineage>
        <taxon>Bacteria</taxon>
        <taxon>Bacillati</taxon>
        <taxon>Actinomycetota</taxon>
        <taxon>Actinomycetes</taxon>
        <taxon>Streptosporangiales</taxon>
        <taxon>Streptosporangiaceae</taxon>
        <taxon>Nonomuraea</taxon>
    </lineage>
</organism>
<evidence type="ECO:0008006" key="8">
    <source>
        <dbReference type="Google" id="ProtNLM"/>
    </source>
</evidence>
<keyword evidence="7" id="KW-1185">Reference proteome</keyword>
<evidence type="ECO:0000256" key="2">
    <source>
        <dbReference type="RuleBase" id="RU003457"/>
    </source>
</evidence>
<dbReference type="InterPro" id="IPR011051">
    <property type="entry name" value="RmlC_Cupin_sf"/>
</dbReference>
<accession>A0A918DFG0</accession>
<reference evidence="6" key="1">
    <citation type="journal article" date="2014" name="Int. J. Syst. Evol. Microbiol.">
        <title>Complete genome sequence of Corynebacterium casei LMG S-19264T (=DSM 44701T), isolated from a smear-ripened cheese.</title>
        <authorList>
            <consortium name="US DOE Joint Genome Institute (JGI-PGF)"/>
            <person name="Walter F."/>
            <person name="Albersmeier A."/>
            <person name="Kalinowski J."/>
            <person name="Ruckert C."/>
        </authorList>
    </citation>
    <scope>NUCLEOTIDE SEQUENCE</scope>
    <source>
        <strain evidence="6">CGMCC 4.7368</strain>
    </source>
</reference>
<evidence type="ECO:0000259" key="5">
    <source>
        <dbReference type="Pfam" id="PF05726"/>
    </source>
</evidence>